<dbReference type="GO" id="GO:0010181">
    <property type="term" value="F:FMN binding"/>
    <property type="evidence" value="ECO:0007669"/>
    <property type="project" value="InterPro"/>
</dbReference>
<name>A0A6J6UB79_9ZZZZ</name>
<comment type="cofactor">
    <cofactor evidence="1">
        <name>FMN</name>
        <dbReference type="ChEBI" id="CHEBI:58210"/>
    </cofactor>
</comment>
<organism evidence="7">
    <name type="scientific">freshwater metagenome</name>
    <dbReference type="NCBI Taxonomy" id="449393"/>
    <lineage>
        <taxon>unclassified sequences</taxon>
        <taxon>metagenomes</taxon>
        <taxon>ecological metagenomes</taxon>
    </lineage>
</organism>
<dbReference type="Pfam" id="PF00724">
    <property type="entry name" value="Oxidored_FMN"/>
    <property type="match status" value="1"/>
</dbReference>
<evidence type="ECO:0000256" key="3">
    <source>
        <dbReference type="ARBA" id="ARBA00022643"/>
    </source>
</evidence>
<dbReference type="GO" id="GO:0003959">
    <property type="term" value="F:NADPH dehydrogenase activity"/>
    <property type="evidence" value="ECO:0007669"/>
    <property type="project" value="InterPro"/>
</dbReference>
<accession>A0A6J6UB79</accession>
<dbReference type="InterPro" id="IPR013785">
    <property type="entry name" value="Aldolase_TIM"/>
</dbReference>
<protein>
    <submittedName>
        <fullName evidence="7">Unannotated protein</fullName>
    </submittedName>
</protein>
<dbReference type="PANTHER" id="PTHR43303:SF4">
    <property type="entry name" value="NADPH DEHYDROGENASE C23G7.10C-RELATED"/>
    <property type="match status" value="1"/>
</dbReference>
<dbReference type="SUPFAM" id="SSF51395">
    <property type="entry name" value="FMN-linked oxidoreductases"/>
    <property type="match status" value="1"/>
</dbReference>
<gene>
    <name evidence="7" type="ORF">UFOPK2824_01004</name>
</gene>
<dbReference type="EMBL" id="CAEZZD010000175">
    <property type="protein sequence ID" value="CAB4757091.1"/>
    <property type="molecule type" value="Genomic_DNA"/>
</dbReference>
<dbReference type="GO" id="GO:0050661">
    <property type="term" value="F:NADP binding"/>
    <property type="evidence" value="ECO:0007669"/>
    <property type="project" value="InterPro"/>
</dbReference>
<dbReference type="InterPro" id="IPR001155">
    <property type="entry name" value="OxRdtase_FMN_N"/>
</dbReference>
<proteinExistence type="predicted"/>
<sequence length="356" mass="37988">MSKLFSELTVGGVTFKNRAWVSPMCQYSAVNGLIQDWHAVHYGAFITGGAGLVMVEASAVHPDGRITPADSGIWTDQQAQVLAEIPRFAHRQGTKAGIQIAHAGRKASAKAPWEGGAQVSVGEGGWQSVAPSAVAFEGFTEPTALSLSDIALLRADFVAAAERAISADFDVVEIHSAHGYLLHEFLSPISNQRTDEYGGSFENRIRLLCQIASEVRMVVPATRALFVRISASDWIEGGWGIDDSVALSRELKARGVDLVDCSSGGTSLAQKIELGPGYQVQFARQIQQEAGILTNAVGLITTAEQAEAILEDGTVAAVMIGRSMLGNPRWPIQAAADLGDEIPWPNQYARGFTARS</sequence>
<evidence type="ECO:0000313" key="7">
    <source>
        <dbReference type="EMBL" id="CAB4757091.1"/>
    </source>
</evidence>
<feature type="domain" description="NADH:flavin oxidoreductase/NADH oxidase N-terminal" evidence="6">
    <location>
        <begin position="3"/>
        <end position="339"/>
    </location>
</feature>
<dbReference type="PANTHER" id="PTHR43303">
    <property type="entry name" value="NADPH DEHYDROGENASE C23G7.10C-RELATED"/>
    <property type="match status" value="1"/>
</dbReference>
<dbReference type="AlphaFoldDB" id="A0A6J6UB79"/>
<reference evidence="7" key="1">
    <citation type="submission" date="2020-05" db="EMBL/GenBank/DDBJ databases">
        <authorList>
            <person name="Chiriac C."/>
            <person name="Salcher M."/>
            <person name="Ghai R."/>
            <person name="Kavagutti S V."/>
        </authorList>
    </citation>
    <scope>NUCLEOTIDE SEQUENCE</scope>
</reference>
<keyword evidence="5" id="KW-0560">Oxidoreductase</keyword>
<evidence type="ECO:0000256" key="4">
    <source>
        <dbReference type="ARBA" id="ARBA00022857"/>
    </source>
</evidence>
<evidence type="ECO:0000256" key="5">
    <source>
        <dbReference type="ARBA" id="ARBA00023002"/>
    </source>
</evidence>
<dbReference type="CDD" id="cd02932">
    <property type="entry name" value="OYE_YqiM_FMN"/>
    <property type="match status" value="1"/>
</dbReference>
<dbReference type="InterPro" id="IPR044152">
    <property type="entry name" value="YqjM-like"/>
</dbReference>
<evidence type="ECO:0000256" key="2">
    <source>
        <dbReference type="ARBA" id="ARBA00022630"/>
    </source>
</evidence>
<evidence type="ECO:0000256" key="1">
    <source>
        <dbReference type="ARBA" id="ARBA00001917"/>
    </source>
</evidence>
<evidence type="ECO:0000259" key="6">
    <source>
        <dbReference type="Pfam" id="PF00724"/>
    </source>
</evidence>
<keyword evidence="3" id="KW-0288">FMN</keyword>
<keyword evidence="2" id="KW-0285">Flavoprotein</keyword>
<keyword evidence="4" id="KW-0521">NADP</keyword>
<dbReference type="Gene3D" id="3.20.20.70">
    <property type="entry name" value="Aldolase class I"/>
    <property type="match status" value="1"/>
</dbReference>